<dbReference type="PANTHER" id="PTHR13271">
    <property type="entry name" value="UNCHARACTERIZED PUTATIVE METHYLTRANSFERASE"/>
    <property type="match status" value="1"/>
</dbReference>
<feature type="compositionally biased region" description="Low complexity" evidence="4">
    <location>
        <begin position="405"/>
        <end position="432"/>
    </location>
</feature>
<name>A0A250XKM6_9CHLO</name>
<sequence length="535" mass="58626">MLILSSSAHNVNKTLTVPLKCSLSSTYYKTFSCACASNSRFGDVNVEPLLEWAKTSGIKGLNVRPAMFADGLRGMKAVADIKAGDLILSVPRQSAVYISPRQRCPFPDFIKPEYWTIAPWFIKLALMILHQKRQTDAPLAGYIEELPEHVELPFLWDDDVLQSLQYPHLIHQIKEQRAEWVRIHEAVTQRGLQPGQDAITQQELYWAMSCVRSRTFSGPYVGSTLRARINLALIVAALVLTNATLGLADLQQTLTAAAAVFIFNILYELILSRSAKQYAMCPLIDLINHSSTVESEVSYDYVSDSFIVTASKDYKIGDQIFVDYGQNNDGLMQYYGFSESNNAKDVYMMSNLLKWLEEVLHTSQKGLDALNDEGLLSALQTVTVERSGFSSETLQAIRFLIATSPSPDPSSTSVASTASSSNPAASSQRPSSFSAPGDAALESRLAAVLVHACNRELGSLGTSIQEDTAYLEAGSKRRGSAASSSVAADRIAVAFRLEKKRVLISCLKNLGVDYEALTSESRKSDRKAGTGRGFA</sequence>
<feature type="region of interest" description="Disordered" evidence="4">
    <location>
        <begin position="405"/>
        <end position="436"/>
    </location>
</feature>
<organism evidence="6 7">
    <name type="scientific">Chlamydomonas eustigma</name>
    <dbReference type="NCBI Taxonomy" id="1157962"/>
    <lineage>
        <taxon>Eukaryota</taxon>
        <taxon>Viridiplantae</taxon>
        <taxon>Chlorophyta</taxon>
        <taxon>core chlorophytes</taxon>
        <taxon>Chlorophyceae</taxon>
        <taxon>CS clade</taxon>
        <taxon>Chlamydomonadales</taxon>
        <taxon>Chlamydomonadaceae</taxon>
        <taxon>Chlamydomonas</taxon>
    </lineage>
</organism>
<dbReference type="Proteomes" id="UP000232323">
    <property type="component" value="Unassembled WGS sequence"/>
</dbReference>
<dbReference type="InterPro" id="IPR001214">
    <property type="entry name" value="SET_dom"/>
</dbReference>
<dbReference type="Pfam" id="PF09273">
    <property type="entry name" value="Rubis-subs-bind"/>
    <property type="match status" value="1"/>
</dbReference>
<dbReference type="InterPro" id="IPR036464">
    <property type="entry name" value="Rubisco_LSMT_subst-bd_sf"/>
</dbReference>
<dbReference type="EMBL" id="BEGY01000103">
    <property type="protein sequence ID" value="GAX83645.1"/>
    <property type="molecule type" value="Genomic_DNA"/>
</dbReference>
<dbReference type="PROSITE" id="PS50280">
    <property type="entry name" value="SET"/>
    <property type="match status" value="1"/>
</dbReference>
<evidence type="ECO:0000256" key="1">
    <source>
        <dbReference type="ARBA" id="ARBA00022603"/>
    </source>
</evidence>
<evidence type="ECO:0000313" key="7">
    <source>
        <dbReference type="Proteomes" id="UP000232323"/>
    </source>
</evidence>
<reference evidence="6 7" key="1">
    <citation type="submission" date="2017-08" db="EMBL/GenBank/DDBJ databases">
        <title>Acidophilic green algal genome provides insights into adaptation to an acidic environment.</title>
        <authorList>
            <person name="Hirooka S."/>
            <person name="Hirose Y."/>
            <person name="Kanesaki Y."/>
            <person name="Higuchi S."/>
            <person name="Fujiwara T."/>
            <person name="Onuma R."/>
            <person name="Era A."/>
            <person name="Ohbayashi R."/>
            <person name="Uzuka A."/>
            <person name="Nozaki H."/>
            <person name="Yoshikawa H."/>
            <person name="Miyagishima S.Y."/>
        </authorList>
    </citation>
    <scope>NUCLEOTIDE SEQUENCE [LARGE SCALE GENOMIC DNA]</scope>
    <source>
        <strain evidence="6 7">NIES-2499</strain>
    </source>
</reference>
<evidence type="ECO:0000313" key="6">
    <source>
        <dbReference type="EMBL" id="GAX83645.1"/>
    </source>
</evidence>
<evidence type="ECO:0000259" key="5">
    <source>
        <dbReference type="PROSITE" id="PS50280"/>
    </source>
</evidence>
<dbReference type="Gene3D" id="3.90.1420.10">
    <property type="entry name" value="Rubisco LSMT, substrate-binding domain"/>
    <property type="match status" value="1"/>
</dbReference>
<protein>
    <recommendedName>
        <fullName evidence="5">SET domain-containing protein</fullName>
    </recommendedName>
</protein>
<dbReference type="AlphaFoldDB" id="A0A250XKM6"/>
<dbReference type="GO" id="GO:0032259">
    <property type="term" value="P:methylation"/>
    <property type="evidence" value="ECO:0007669"/>
    <property type="project" value="UniProtKB-KW"/>
</dbReference>
<dbReference type="InterPro" id="IPR046341">
    <property type="entry name" value="SET_dom_sf"/>
</dbReference>
<keyword evidence="3" id="KW-0949">S-adenosyl-L-methionine</keyword>
<dbReference type="OrthoDB" id="341421at2759"/>
<keyword evidence="2" id="KW-0808">Transferase</keyword>
<dbReference type="SUPFAM" id="SSF82199">
    <property type="entry name" value="SET domain"/>
    <property type="match status" value="1"/>
</dbReference>
<keyword evidence="7" id="KW-1185">Reference proteome</keyword>
<dbReference type="GO" id="GO:0016279">
    <property type="term" value="F:protein-lysine N-methyltransferase activity"/>
    <property type="evidence" value="ECO:0007669"/>
    <property type="project" value="TreeGrafter"/>
</dbReference>
<dbReference type="Gene3D" id="3.90.1410.10">
    <property type="entry name" value="set domain protein methyltransferase, domain 1"/>
    <property type="match status" value="1"/>
</dbReference>
<keyword evidence="1" id="KW-0489">Methyltransferase</keyword>
<dbReference type="CDD" id="cd10527">
    <property type="entry name" value="SET_LSMT"/>
    <property type="match status" value="1"/>
</dbReference>
<evidence type="ECO:0000256" key="3">
    <source>
        <dbReference type="ARBA" id="ARBA00022691"/>
    </source>
</evidence>
<gene>
    <name evidence="6" type="ORF">CEUSTIGMA_g11069.t1</name>
</gene>
<accession>A0A250XKM6</accession>
<dbReference type="Pfam" id="PF00856">
    <property type="entry name" value="SET"/>
    <property type="match status" value="1"/>
</dbReference>
<dbReference type="InterPro" id="IPR050600">
    <property type="entry name" value="SETD3_SETD6_MTase"/>
</dbReference>
<evidence type="ECO:0000256" key="2">
    <source>
        <dbReference type="ARBA" id="ARBA00022679"/>
    </source>
</evidence>
<feature type="domain" description="SET" evidence="5">
    <location>
        <begin position="48"/>
        <end position="325"/>
    </location>
</feature>
<dbReference type="PANTHER" id="PTHR13271:SF133">
    <property type="entry name" value="SET DOMAIN-CONTAINING PROTEIN"/>
    <property type="match status" value="1"/>
</dbReference>
<dbReference type="InterPro" id="IPR015353">
    <property type="entry name" value="Rubisco_LSMT_subst-bd"/>
</dbReference>
<comment type="caution">
    <text evidence="6">The sequence shown here is derived from an EMBL/GenBank/DDBJ whole genome shotgun (WGS) entry which is preliminary data.</text>
</comment>
<evidence type="ECO:0000256" key="4">
    <source>
        <dbReference type="SAM" id="MobiDB-lite"/>
    </source>
</evidence>
<proteinExistence type="predicted"/>
<dbReference type="SUPFAM" id="SSF81822">
    <property type="entry name" value="RuBisCo LSMT C-terminal, substrate-binding domain"/>
    <property type="match status" value="1"/>
</dbReference>